<proteinExistence type="predicted"/>
<gene>
    <name evidence="1" type="ORF">DPEC_G00276680</name>
</gene>
<keyword evidence="2" id="KW-1185">Reference proteome</keyword>
<reference evidence="1" key="1">
    <citation type="submission" date="2021-05" db="EMBL/GenBank/DDBJ databases">
        <authorList>
            <person name="Pan Q."/>
            <person name="Jouanno E."/>
            <person name="Zahm M."/>
            <person name="Klopp C."/>
            <person name="Cabau C."/>
            <person name="Louis A."/>
            <person name="Berthelot C."/>
            <person name="Parey E."/>
            <person name="Roest Crollius H."/>
            <person name="Montfort J."/>
            <person name="Robinson-Rechavi M."/>
            <person name="Bouchez O."/>
            <person name="Lampietro C."/>
            <person name="Lopez Roques C."/>
            <person name="Donnadieu C."/>
            <person name="Postlethwait J."/>
            <person name="Bobe J."/>
            <person name="Dillon D."/>
            <person name="Chandos A."/>
            <person name="von Hippel F."/>
            <person name="Guiguen Y."/>
        </authorList>
    </citation>
    <scope>NUCLEOTIDE SEQUENCE</scope>
    <source>
        <strain evidence="1">YG-Jan2019</strain>
    </source>
</reference>
<accession>A0ACC2FLS2</accession>
<evidence type="ECO:0000313" key="1">
    <source>
        <dbReference type="EMBL" id="KAJ7992261.1"/>
    </source>
</evidence>
<sequence length="863" mass="93075">MNNAQDMSPDFVLMRLVSAAEYDRLDEDNLISGGGGVVSGFGKAALGHHGNTINNGFECDPNNPPASGPAHSGSNSSAHYSSQLECGTGALDGGVLLTRPSVSDAPRPLDFAAARRLEFPHLAGGGSRTQLMVFQSLLRTSDGILECGLEQLRAFRVSEAGKQDFNSAVMTRGIPDNNIDGDGQHQRIRWHPVMKTSKVVAATNDPAGEAGGLCQRHRLVTDPMDWPPLLEKSLAFGMVDPKKMCPTADTGHCHLDNPVLNLARRLGELGQASELLLKEGGEIPCCSCQSLLASATGNMGHHGEHPSSTSDALLVLEGLGSEDIGGSGELKGDDPGQEGEADSRRVFSSGSLTGLMRQVHRLAGEGCTCNAQVCTSSPDSLGTATASPSSLTPDTREPPSASVSLPSLDPPSQTSQSQPQSRASTPKPGVTSRAASPSVVEGAVGGDRSTRGKSRKGSLKIRLSKLFRTKSSSGACHLLDKRPSLASSTSSGGSLVDVWGSGPTSADPDTGSSKLQLSRPQSAFSPVAFGPAFTGETVSLVDVDISRRGGNSPHPPTPPPPPRRSLSLLDTFLRGLPRPVPLPGDIQNQSRVDQRPLLCPLSRPDASNFATSLRELEKCGWYWGPMNWEDAEMKLKGKPDGSFLVRDSSDPRYILSLSFRSQGVTHHTRMEHYRGTFSLWCHPKFEDRCHSVVEFIERAIMHSKNGKFLYFLRSRVPGLPPTPVQLLYPVSRFSSVKSLQHLCRFCVRQLVRIDHIQELPLPTPLIVYLRKFYYYDPEEEAESLRRSVRNVAGSGFVPEDGRGLRRWEVPRCLASRTPLCQTAADIAVSRGLPGIRRYPADSVPRRLCRFGGLRRSTPPCPFD</sequence>
<organism evidence="1 2">
    <name type="scientific">Dallia pectoralis</name>
    <name type="common">Alaska blackfish</name>
    <dbReference type="NCBI Taxonomy" id="75939"/>
    <lineage>
        <taxon>Eukaryota</taxon>
        <taxon>Metazoa</taxon>
        <taxon>Chordata</taxon>
        <taxon>Craniata</taxon>
        <taxon>Vertebrata</taxon>
        <taxon>Euteleostomi</taxon>
        <taxon>Actinopterygii</taxon>
        <taxon>Neopterygii</taxon>
        <taxon>Teleostei</taxon>
        <taxon>Protacanthopterygii</taxon>
        <taxon>Esociformes</taxon>
        <taxon>Umbridae</taxon>
        <taxon>Dallia</taxon>
    </lineage>
</organism>
<dbReference type="EMBL" id="CM055752">
    <property type="protein sequence ID" value="KAJ7992261.1"/>
    <property type="molecule type" value="Genomic_DNA"/>
</dbReference>
<dbReference type="Proteomes" id="UP001157502">
    <property type="component" value="Chromosome 25"/>
</dbReference>
<name>A0ACC2FLS2_DALPE</name>
<comment type="caution">
    <text evidence="1">The sequence shown here is derived from an EMBL/GenBank/DDBJ whole genome shotgun (WGS) entry which is preliminary data.</text>
</comment>
<protein>
    <submittedName>
        <fullName evidence="1">Uncharacterized protein</fullName>
    </submittedName>
</protein>
<evidence type="ECO:0000313" key="2">
    <source>
        <dbReference type="Proteomes" id="UP001157502"/>
    </source>
</evidence>